<dbReference type="InterPro" id="IPR048634">
    <property type="entry name" value="SecD_SecF_C"/>
</dbReference>
<evidence type="ECO:0000256" key="2">
    <source>
        <dbReference type="ARBA" id="ARBA00022448"/>
    </source>
</evidence>
<sequence>MKKTGKKTFFIVVAFIAIFAVTSVLGIDKLYGDNRTTYVKGVDDIRLGIDIKGGVDVTFGPAGDFDADEAQLDSATEVIKTRLSSLGITDNEVYSDTKSDRIIVRFPWKVGESNFDPESAVKELGEMAELTFRKGTDTTTDAEGNTVPSGEIVLTGDDIASAKSQYLPTDDGKDLEYVVSLELKSDGENSGKEKFAAATAELMGTETPISIWMDNTMISAPRVNSTITDGKAQISGSFDADSSKKLADQINSGALPFKMETKSFRTISPTMGEGSLDAILLAALIAFVGIAVYMIFLYKLPGFVAVIALCGQVAGSIAAITGWFGFMNGSTLTIPGIAGIILAVGMGVDANIITGERIKEELRTGKSLDAAIKIAYKRAFSAILDGNITNVIIAVILMGAFGVPDSFFSKILNKTIFFAFGATAEGVVYSFGFTLLAGVICNFIFGVFASRLMVTSLSKFKCFKNRKLYGGDTK</sequence>
<dbReference type="PANTHER" id="PTHR30081">
    <property type="entry name" value="PROTEIN-EXPORT MEMBRANE PROTEIN SEC"/>
    <property type="match status" value="1"/>
</dbReference>
<dbReference type="GO" id="GO:0006605">
    <property type="term" value="P:protein targeting"/>
    <property type="evidence" value="ECO:0007669"/>
    <property type="project" value="UniProtKB-UniRule"/>
</dbReference>
<keyword evidence="7 9" id="KW-0811">Translocation</keyword>
<evidence type="ECO:0000256" key="9">
    <source>
        <dbReference type="HAMAP-Rule" id="MF_01463"/>
    </source>
</evidence>
<keyword evidence="2 9" id="KW-0813">Transport</keyword>
<evidence type="ECO:0000313" key="12">
    <source>
        <dbReference type="EMBL" id="SFW28834.1"/>
    </source>
</evidence>
<keyword evidence="4 9" id="KW-0812">Transmembrane</keyword>
<dbReference type="Gene3D" id="1.20.1640.10">
    <property type="entry name" value="Multidrug efflux transporter AcrB transmembrane domain"/>
    <property type="match status" value="1"/>
</dbReference>
<dbReference type="Pfam" id="PF22599">
    <property type="entry name" value="SecDF_P1_head"/>
    <property type="match status" value="1"/>
</dbReference>
<accession>A0A1K1N079</accession>
<reference evidence="13" key="1">
    <citation type="submission" date="2016-11" db="EMBL/GenBank/DDBJ databases">
        <authorList>
            <person name="Varghese N."/>
            <person name="Submissions S."/>
        </authorList>
    </citation>
    <scope>NUCLEOTIDE SEQUENCE [LARGE SCALE GENOMIC DNA]</scope>
    <source>
        <strain evidence="13">YL228</strain>
    </source>
</reference>
<dbReference type="AlphaFoldDB" id="A0A1K1N079"/>
<feature type="domain" description="SecDF P1 head subdomain" evidence="11">
    <location>
        <begin position="149"/>
        <end position="256"/>
    </location>
</feature>
<evidence type="ECO:0000256" key="5">
    <source>
        <dbReference type="ARBA" id="ARBA00022927"/>
    </source>
</evidence>
<evidence type="ECO:0000256" key="3">
    <source>
        <dbReference type="ARBA" id="ARBA00022475"/>
    </source>
</evidence>
<feature type="transmembrane region" description="Helical" evidence="9">
    <location>
        <begin position="278"/>
        <end position="296"/>
    </location>
</feature>
<dbReference type="InterPro" id="IPR055344">
    <property type="entry name" value="SecD_SecF_C_bact"/>
</dbReference>
<evidence type="ECO:0000256" key="7">
    <source>
        <dbReference type="ARBA" id="ARBA00023010"/>
    </source>
</evidence>
<feature type="transmembrane region" description="Helical" evidence="9">
    <location>
        <begin position="303"/>
        <end position="326"/>
    </location>
</feature>
<dbReference type="GO" id="GO:0015450">
    <property type="term" value="F:protein-transporting ATPase activity"/>
    <property type="evidence" value="ECO:0007669"/>
    <property type="project" value="InterPro"/>
</dbReference>
<dbReference type="Pfam" id="PF02355">
    <property type="entry name" value="SecD_SecF_C"/>
    <property type="match status" value="1"/>
</dbReference>
<dbReference type="SUPFAM" id="SSF82866">
    <property type="entry name" value="Multidrug efflux transporter AcrB transmembrane domain"/>
    <property type="match status" value="1"/>
</dbReference>
<keyword evidence="3 9" id="KW-1003">Cell membrane</keyword>
<organism evidence="12 13">
    <name type="scientific">Ruminococcus flavefaciens</name>
    <dbReference type="NCBI Taxonomy" id="1265"/>
    <lineage>
        <taxon>Bacteria</taxon>
        <taxon>Bacillati</taxon>
        <taxon>Bacillota</taxon>
        <taxon>Clostridia</taxon>
        <taxon>Eubacteriales</taxon>
        <taxon>Oscillospiraceae</taxon>
        <taxon>Ruminococcus</taxon>
    </lineage>
</organism>
<evidence type="ECO:0000256" key="6">
    <source>
        <dbReference type="ARBA" id="ARBA00022989"/>
    </source>
</evidence>
<feature type="domain" description="Protein export membrane protein SecD/SecF C-terminal" evidence="10">
    <location>
        <begin position="258"/>
        <end position="397"/>
    </location>
</feature>
<comment type="subcellular location">
    <subcellularLocation>
        <location evidence="1 9">Cell membrane</location>
        <topology evidence="1 9">Multi-pass membrane protein</topology>
    </subcellularLocation>
</comment>
<evidence type="ECO:0000259" key="11">
    <source>
        <dbReference type="Pfam" id="PF22599"/>
    </source>
</evidence>
<keyword evidence="5 9" id="KW-0653">Protein transport</keyword>
<gene>
    <name evidence="9" type="primary">secD</name>
    <name evidence="12" type="ORF">SAMN02910280_1573</name>
</gene>
<comment type="similarity">
    <text evidence="9">Belongs to the SecD/SecF family. SecD subfamily.</text>
</comment>
<feature type="transmembrane region" description="Helical" evidence="9">
    <location>
        <begin position="427"/>
        <end position="449"/>
    </location>
</feature>
<dbReference type="NCBIfam" id="TIGR00916">
    <property type="entry name" value="2A0604s01"/>
    <property type="match status" value="1"/>
</dbReference>
<feature type="transmembrane region" description="Helical" evidence="9">
    <location>
        <begin position="332"/>
        <end position="353"/>
    </location>
</feature>
<dbReference type="InterPro" id="IPR022813">
    <property type="entry name" value="SecD/SecF_arch_bac"/>
</dbReference>
<evidence type="ECO:0000259" key="10">
    <source>
        <dbReference type="Pfam" id="PF02355"/>
    </source>
</evidence>
<evidence type="ECO:0000313" key="13">
    <source>
        <dbReference type="Proteomes" id="UP000183461"/>
    </source>
</evidence>
<protein>
    <recommendedName>
        <fullName evidence="9">Protein translocase subunit SecD</fullName>
    </recommendedName>
</protein>
<dbReference type="Gene3D" id="3.30.1360.200">
    <property type="match status" value="1"/>
</dbReference>
<dbReference type="EMBL" id="FPIP01000003">
    <property type="protein sequence ID" value="SFW28834.1"/>
    <property type="molecule type" value="Genomic_DNA"/>
</dbReference>
<dbReference type="InterPro" id="IPR054384">
    <property type="entry name" value="SecDF_P1_head"/>
</dbReference>
<dbReference type="GO" id="GO:0005886">
    <property type="term" value="C:plasma membrane"/>
    <property type="evidence" value="ECO:0007669"/>
    <property type="project" value="UniProtKB-SubCell"/>
</dbReference>
<dbReference type="GO" id="GO:0065002">
    <property type="term" value="P:intracellular protein transmembrane transport"/>
    <property type="evidence" value="ECO:0007669"/>
    <property type="project" value="UniProtKB-UniRule"/>
</dbReference>
<evidence type="ECO:0000256" key="1">
    <source>
        <dbReference type="ARBA" id="ARBA00004651"/>
    </source>
</evidence>
<dbReference type="GO" id="GO:0043952">
    <property type="term" value="P:protein transport by the Sec complex"/>
    <property type="evidence" value="ECO:0007669"/>
    <property type="project" value="UniProtKB-UniRule"/>
</dbReference>
<feature type="transmembrane region" description="Helical" evidence="9">
    <location>
        <begin position="382"/>
        <end position="403"/>
    </location>
</feature>
<keyword evidence="6 9" id="KW-1133">Transmembrane helix</keyword>
<comment type="caution">
    <text evidence="9">Lacks conserved residue(s) required for the propagation of feature annotation.</text>
</comment>
<evidence type="ECO:0000256" key="8">
    <source>
        <dbReference type="ARBA" id="ARBA00023136"/>
    </source>
</evidence>
<comment type="function">
    <text evidence="9">Part of the Sec protein translocase complex. Interacts with the SecYEG preprotein conducting channel. SecDF uses the proton motive force (PMF) to complete protein translocation after the ATP-dependent function of SecA.</text>
</comment>
<dbReference type="PANTHER" id="PTHR30081:SF1">
    <property type="entry name" value="PROTEIN TRANSLOCASE SUBUNIT SECD"/>
    <property type="match status" value="1"/>
</dbReference>
<dbReference type="HAMAP" id="MF_01463_B">
    <property type="entry name" value="SecD_B"/>
    <property type="match status" value="1"/>
</dbReference>
<comment type="subunit">
    <text evidence="9">Forms a complex with SecF. Part of the essential Sec protein translocation apparatus which comprises SecA, SecYEG and auxiliary proteins SecDF. Other proteins may also be involved.</text>
</comment>
<proteinExistence type="inferred from homology"/>
<dbReference type="Proteomes" id="UP000183461">
    <property type="component" value="Unassembled WGS sequence"/>
</dbReference>
<dbReference type="Gene3D" id="3.30.70.3400">
    <property type="match status" value="1"/>
</dbReference>
<keyword evidence="8 9" id="KW-0472">Membrane</keyword>
<evidence type="ECO:0000256" key="4">
    <source>
        <dbReference type="ARBA" id="ARBA00022692"/>
    </source>
</evidence>
<dbReference type="InterPro" id="IPR005791">
    <property type="entry name" value="SecD"/>
</dbReference>
<name>A0A1K1N079_RUMFL</name>